<name>A0A238YML1_HALVU</name>
<dbReference type="GO" id="GO:0005829">
    <property type="term" value="C:cytosol"/>
    <property type="evidence" value="ECO:0007669"/>
    <property type="project" value="TreeGrafter"/>
</dbReference>
<feature type="domain" description="Alcohol dehydrogenase-like C-terminal" evidence="4">
    <location>
        <begin position="33"/>
        <end position="154"/>
    </location>
</feature>
<dbReference type="SUPFAM" id="SSF51735">
    <property type="entry name" value="NAD(P)-binding Rossmann-fold domains"/>
    <property type="match status" value="1"/>
</dbReference>
<dbReference type="EMBL" id="FZNQ01000057">
    <property type="protein sequence ID" value="SNR71679.1"/>
    <property type="molecule type" value="Genomic_DNA"/>
</dbReference>
<evidence type="ECO:0000259" key="4">
    <source>
        <dbReference type="Pfam" id="PF00107"/>
    </source>
</evidence>
<organism evidence="5 6">
    <name type="scientific">Halorubrum vacuolatum</name>
    <name type="common">Natronobacterium vacuolatum</name>
    <dbReference type="NCBI Taxonomy" id="63740"/>
    <lineage>
        <taxon>Archaea</taxon>
        <taxon>Methanobacteriati</taxon>
        <taxon>Methanobacteriota</taxon>
        <taxon>Stenosarchaea group</taxon>
        <taxon>Halobacteria</taxon>
        <taxon>Halobacteriales</taxon>
        <taxon>Haloferacaceae</taxon>
        <taxon>Halorubrum</taxon>
    </lineage>
</organism>
<dbReference type="AlphaFoldDB" id="A0A238YML1"/>
<dbReference type="PANTHER" id="PTHR43880:SF12">
    <property type="entry name" value="ALCOHOL DEHYDROGENASE CLASS-3"/>
    <property type="match status" value="1"/>
</dbReference>
<keyword evidence="3" id="KW-0520">NAD</keyword>
<dbReference type="InterPro" id="IPR013149">
    <property type="entry name" value="ADH-like_C"/>
</dbReference>
<dbReference type="RefSeq" id="WP_143420481.1">
    <property type="nucleotide sequence ID" value="NZ_FZNQ01000057.1"/>
</dbReference>
<evidence type="ECO:0000313" key="6">
    <source>
        <dbReference type="Proteomes" id="UP000198397"/>
    </source>
</evidence>
<dbReference type="InterPro" id="IPR011032">
    <property type="entry name" value="GroES-like_sf"/>
</dbReference>
<dbReference type="OrthoDB" id="9358at2157"/>
<keyword evidence="2" id="KW-0862">Zinc</keyword>
<keyword evidence="6" id="KW-1185">Reference proteome</keyword>
<protein>
    <submittedName>
        <fullName evidence="5">Zinc-binding dehydrogenase</fullName>
    </submittedName>
</protein>
<dbReference type="GO" id="GO:0008270">
    <property type="term" value="F:zinc ion binding"/>
    <property type="evidence" value="ECO:0007669"/>
    <property type="project" value="TreeGrafter"/>
</dbReference>
<dbReference type="GO" id="GO:0046294">
    <property type="term" value="P:formaldehyde catabolic process"/>
    <property type="evidence" value="ECO:0007669"/>
    <property type="project" value="TreeGrafter"/>
</dbReference>
<evidence type="ECO:0000313" key="5">
    <source>
        <dbReference type="EMBL" id="SNR71679.1"/>
    </source>
</evidence>
<dbReference type="SUPFAM" id="SSF50129">
    <property type="entry name" value="GroES-like"/>
    <property type="match status" value="1"/>
</dbReference>
<sequence length="200" mass="20954">IGNSPLMRLVSNYASSIQLRRKTSQTTFEPPLSAVLGAQLIGSSPLIAVDVDSRALDRATDLGATHTINTGSTDPVDRLRELTDGGPDYALACTGADTAHQQALAATRKGGTVVIVGGADETLGLDPRRDLVPGGKTIVDSIVGSLRPHTDIPRYAMLCADGKLELDELITHQCGLSGIQAAFDRMARGEGIRTVVKPGL</sequence>
<evidence type="ECO:0000256" key="1">
    <source>
        <dbReference type="ARBA" id="ARBA00022723"/>
    </source>
</evidence>
<feature type="non-terminal residue" evidence="5">
    <location>
        <position position="1"/>
    </location>
</feature>
<reference evidence="5 6" key="1">
    <citation type="submission" date="2017-06" db="EMBL/GenBank/DDBJ databases">
        <authorList>
            <person name="Kim H.J."/>
            <person name="Triplett B.A."/>
        </authorList>
    </citation>
    <scope>NUCLEOTIDE SEQUENCE [LARGE SCALE GENOMIC DNA]</scope>
    <source>
        <strain evidence="5 6">DSM 8800</strain>
    </source>
</reference>
<dbReference type="Gene3D" id="3.40.50.720">
    <property type="entry name" value="NAD(P)-binding Rossmann-like Domain"/>
    <property type="match status" value="1"/>
</dbReference>
<evidence type="ECO:0000256" key="3">
    <source>
        <dbReference type="ARBA" id="ARBA00023027"/>
    </source>
</evidence>
<keyword evidence="1" id="KW-0479">Metal-binding</keyword>
<dbReference type="Gene3D" id="3.90.180.10">
    <property type="entry name" value="Medium-chain alcohol dehydrogenases, catalytic domain"/>
    <property type="match status" value="1"/>
</dbReference>
<evidence type="ECO:0000256" key="2">
    <source>
        <dbReference type="ARBA" id="ARBA00022833"/>
    </source>
</evidence>
<accession>A0A238YML1</accession>
<dbReference type="InterPro" id="IPR036291">
    <property type="entry name" value="NAD(P)-bd_dom_sf"/>
</dbReference>
<dbReference type="Proteomes" id="UP000198397">
    <property type="component" value="Unassembled WGS sequence"/>
</dbReference>
<proteinExistence type="predicted"/>
<dbReference type="Pfam" id="PF00107">
    <property type="entry name" value="ADH_zinc_N"/>
    <property type="match status" value="1"/>
</dbReference>
<dbReference type="PANTHER" id="PTHR43880">
    <property type="entry name" value="ALCOHOL DEHYDROGENASE"/>
    <property type="match status" value="1"/>
</dbReference>
<dbReference type="GO" id="GO:0051903">
    <property type="term" value="F:S-(hydroxymethyl)glutathione dehydrogenase [NAD(P)+] activity"/>
    <property type="evidence" value="ECO:0007669"/>
    <property type="project" value="TreeGrafter"/>
</dbReference>
<gene>
    <name evidence="5" type="ORF">SAMN06264855_1572</name>
</gene>